<feature type="transmembrane region" description="Helical" evidence="6">
    <location>
        <begin position="42"/>
        <end position="60"/>
    </location>
</feature>
<dbReference type="EMBL" id="QGLF01000005">
    <property type="protein sequence ID" value="PWR19208.1"/>
    <property type="molecule type" value="Genomic_DNA"/>
</dbReference>
<gene>
    <name evidence="7" type="ORF">DKG75_17790</name>
</gene>
<keyword evidence="4 6" id="KW-1133">Transmembrane helix</keyword>
<accession>A0A317DWV7</accession>
<comment type="caution">
    <text evidence="7">The sequence shown here is derived from an EMBL/GenBank/DDBJ whole genome shotgun (WGS) entry which is preliminary data.</text>
</comment>
<reference evidence="8" key="1">
    <citation type="submission" date="2018-05" db="EMBL/GenBank/DDBJ databases">
        <title>Zavarzinia sp. HR-AS.</title>
        <authorList>
            <person name="Lee Y."/>
            <person name="Jeon C.O."/>
        </authorList>
    </citation>
    <scope>NUCLEOTIDE SEQUENCE [LARGE SCALE GENOMIC DNA]</scope>
    <source>
        <strain evidence="8">DSM 1231</strain>
    </source>
</reference>
<evidence type="ECO:0000256" key="4">
    <source>
        <dbReference type="ARBA" id="ARBA00022989"/>
    </source>
</evidence>
<proteinExistence type="inferred from homology"/>
<dbReference type="AlphaFoldDB" id="A0A317DWV7"/>
<dbReference type="GO" id="GO:0016020">
    <property type="term" value="C:membrane"/>
    <property type="evidence" value="ECO:0007669"/>
    <property type="project" value="UniProtKB-SubCell"/>
</dbReference>
<evidence type="ECO:0000256" key="6">
    <source>
        <dbReference type="SAM" id="Phobius"/>
    </source>
</evidence>
<feature type="transmembrane region" description="Helical" evidence="6">
    <location>
        <begin position="66"/>
        <end position="86"/>
    </location>
</feature>
<organism evidence="7 8">
    <name type="scientific">Zavarzinia compransoris</name>
    <dbReference type="NCBI Taxonomy" id="1264899"/>
    <lineage>
        <taxon>Bacteria</taxon>
        <taxon>Pseudomonadati</taxon>
        <taxon>Pseudomonadota</taxon>
        <taxon>Alphaproteobacteria</taxon>
        <taxon>Rhodospirillales</taxon>
        <taxon>Zavarziniaceae</taxon>
        <taxon>Zavarzinia</taxon>
    </lineage>
</organism>
<evidence type="ECO:0008006" key="9">
    <source>
        <dbReference type="Google" id="ProtNLM"/>
    </source>
</evidence>
<dbReference type="InterPro" id="IPR005496">
    <property type="entry name" value="Integral_membrane_TerC"/>
</dbReference>
<feature type="transmembrane region" description="Helical" evidence="6">
    <location>
        <begin position="178"/>
        <end position="196"/>
    </location>
</feature>
<keyword evidence="5 6" id="KW-0472">Membrane</keyword>
<keyword evidence="3 6" id="KW-0812">Transmembrane</keyword>
<dbReference type="Proteomes" id="UP000246077">
    <property type="component" value="Unassembled WGS sequence"/>
</dbReference>
<evidence type="ECO:0000313" key="8">
    <source>
        <dbReference type="Proteomes" id="UP000246077"/>
    </source>
</evidence>
<keyword evidence="8" id="KW-1185">Reference proteome</keyword>
<evidence type="ECO:0000313" key="7">
    <source>
        <dbReference type="EMBL" id="PWR19208.1"/>
    </source>
</evidence>
<feature type="transmembrane region" description="Helical" evidence="6">
    <location>
        <begin position="6"/>
        <end position="30"/>
    </location>
</feature>
<comment type="similarity">
    <text evidence="2">Belongs to the TerC family.</text>
</comment>
<dbReference type="PANTHER" id="PTHR30238:SF4">
    <property type="entry name" value="SLL1022 PROTEIN"/>
    <property type="match status" value="1"/>
</dbReference>
<evidence type="ECO:0000256" key="5">
    <source>
        <dbReference type="ARBA" id="ARBA00023136"/>
    </source>
</evidence>
<evidence type="ECO:0000256" key="2">
    <source>
        <dbReference type="ARBA" id="ARBA00007511"/>
    </source>
</evidence>
<dbReference type="OrthoDB" id="9807970at2"/>
<dbReference type="InterPro" id="IPR022301">
    <property type="entry name" value="Integral_membrane_YjbE"/>
</dbReference>
<evidence type="ECO:0000256" key="3">
    <source>
        <dbReference type="ARBA" id="ARBA00022692"/>
    </source>
</evidence>
<dbReference type="Pfam" id="PF03741">
    <property type="entry name" value="TerC"/>
    <property type="match status" value="1"/>
</dbReference>
<dbReference type="NCBIfam" id="TIGR03717">
    <property type="entry name" value="R_switched_YjbE"/>
    <property type="match status" value="1"/>
</dbReference>
<feature type="transmembrane region" description="Helical" evidence="6">
    <location>
        <begin position="148"/>
        <end position="172"/>
    </location>
</feature>
<comment type="subcellular location">
    <subcellularLocation>
        <location evidence="1">Membrane</location>
        <topology evidence="1">Multi-pass membrane protein</topology>
    </subcellularLocation>
</comment>
<sequence>MIAEQLAAFASIVLVDLALAADNAVVIGLAASAVAPELRRRVIIWGLVGATVLRIVFAVITTELLAIIGLTLAGGLLLLWVAWKMWREVDAQRKARASGREAGDEEEFVPGEKAPASFKGAVLHIVLADVSMSLDNVLAVAGIARDHLWVLVAGLLLSIALMGIAAGVVVTLLKRYHWIAYVGLAIITYVALDMIYKGTVQVVAAAS</sequence>
<protein>
    <recommendedName>
        <fullName evidence="9">Tellurium resistance protein TerC</fullName>
    </recommendedName>
</protein>
<dbReference type="PANTHER" id="PTHR30238">
    <property type="entry name" value="MEMBRANE BOUND PREDICTED REDOX MODULATOR"/>
    <property type="match status" value="1"/>
</dbReference>
<evidence type="ECO:0000256" key="1">
    <source>
        <dbReference type="ARBA" id="ARBA00004141"/>
    </source>
</evidence>
<name>A0A317DWV7_9PROT</name>